<gene>
    <name evidence="1" type="ORF">CEG18_02400</name>
</gene>
<organism evidence="1 2">
    <name type="scientific">Pseudomonas nitroreducens</name>
    <dbReference type="NCBI Taxonomy" id="46680"/>
    <lineage>
        <taxon>Bacteria</taxon>
        <taxon>Pseudomonadati</taxon>
        <taxon>Pseudomonadota</taxon>
        <taxon>Gammaproteobacteria</taxon>
        <taxon>Pseudomonadales</taxon>
        <taxon>Pseudomonadaceae</taxon>
        <taxon>Pseudomonas</taxon>
    </lineage>
</organism>
<name>A0A246FEG5_PSENT</name>
<sequence>MLELKLESGRRWLSDEKVRISIEEFGACRGCFQGSVFLLASGPSASDFPLFRYADWPVIAMNGSIVGCVEQGVRPLFYICDDPGFVRHRPELAALGARQATHLAMSLNCFQALHEQDPALLAQRDSVMLLERVNRMHGLAERSDRSYAWSVRNDPDLICGFSLLRRKTNRIGFSRDMSKGYFGARTIPYAATQLACHLGFSQIFIIGMDLNKSIGRFYESGAAALPSSLDEDFDDYILPSFRIVAEKVAPRYSLKVYNLAQNSRLPASVLPKVDLVALDALLEGEMASQDGRQLRVRS</sequence>
<accession>A0A246FEG5</accession>
<dbReference type="RefSeq" id="WP_088416131.1">
    <property type="nucleotide sequence ID" value="NZ_NJBA01000001.1"/>
</dbReference>
<dbReference type="EMBL" id="NJBA01000001">
    <property type="protein sequence ID" value="OWP52713.1"/>
    <property type="molecule type" value="Genomic_DNA"/>
</dbReference>
<evidence type="ECO:0000313" key="1">
    <source>
        <dbReference type="EMBL" id="OWP52713.1"/>
    </source>
</evidence>
<dbReference type="AlphaFoldDB" id="A0A246FEG5"/>
<comment type="caution">
    <text evidence="1">The sequence shown here is derived from an EMBL/GenBank/DDBJ whole genome shotgun (WGS) entry which is preliminary data.</text>
</comment>
<protein>
    <submittedName>
        <fullName evidence="1">Lipopolysaccharide core biosynthesis protein</fullName>
    </submittedName>
</protein>
<dbReference type="Gene3D" id="3.90.1480.10">
    <property type="entry name" value="Alpha-2,3-sialyltransferase"/>
    <property type="match status" value="1"/>
</dbReference>
<proteinExistence type="predicted"/>
<evidence type="ECO:0000313" key="2">
    <source>
        <dbReference type="Proteomes" id="UP000198145"/>
    </source>
</evidence>
<dbReference type="Proteomes" id="UP000198145">
    <property type="component" value="Unassembled WGS sequence"/>
</dbReference>
<reference evidence="1 2" key="1">
    <citation type="submission" date="2017-06" db="EMBL/GenBank/DDBJ databases">
        <title>Draft genome of Pseudomonas nitroreducens DF05.</title>
        <authorList>
            <person name="Iyer R."/>
        </authorList>
    </citation>
    <scope>NUCLEOTIDE SEQUENCE [LARGE SCALE GENOMIC DNA]</scope>
    <source>
        <strain evidence="1 2">DF05</strain>
    </source>
</reference>